<evidence type="ECO:0000256" key="5">
    <source>
        <dbReference type="ARBA" id="ARBA00023015"/>
    </source>
</evidence>
<evidence type="ECO:0000256" key="10">
    <source>
        <dbReference type="RuleBase" id="RU364129"/>
    </source>
</evidence>
<name>A0AAD9ICR0_9PEZI</name>
<feature type="compositionally biased region" description="Polar residues" evidence="11">
    <location>
        <begin position="1"/>
        <end position="11"/>
    </location>
</feature>
<dbReference type="Gene3D" id="1.10.10.1340">
    <property type="entry name" value="Mediator of RNA polymerase II, submodule Med31 (Soh1)"/>
    <property type="match status" value="1"/>
</dbReference>
<keyword evidence="13" id="KW-1185">Reference proteome</keyword>
<evidence type="ECO:0000256" key="8">
    <source>
        <dbReference type="ARBA" id="ARBA00023242"/>
    </source>
</evidence>
<evidence type="ECO:0000256" key="9">
    <source>
        <dbReference type="ARBA" id="ARBA00025687"/>
    </source>
</evidence>
<keyword evidence="8 10" id="KW-0539">Nucleus</keyword>
<evidence type="ECO:0000256" key="3">
    <source>
        <dbReference type="ARBA" id="ARBA00011837"/>
    </source>
</evidence>
<gene>
    <name evidence="12" type="ORF">P8C59_009495</name>
</gene>
<dbReference type="PANTHER" id="PTHR13186">
    <property type="entry name" value="MEDIATOR OF RNA POLYMERASE II TRANSCRIPTION SUBUNIT 31"/>
    <property type="match status" value="1"/>
</dbReference>
<evidence type="ECO:0000256" key="4">
    <source>
        <dbReference type="ARBA" id="ARBA00019660"/>
    </source>
</evidence>
<accession>A0AAD9ICR0</accession>
<dbReference type="InterPro" id="IPR038089">
    <property type="entry name" value="Med31_sf"/>
</dbReference>
<feature type="region of interest" description="Disordered" evidence="11">
    <location>
        <begin position="1"/>
        <end position="20"/>
    </location>
</feature>
<dbReference type="InterPro" id="IPR008831">
    <property type="entry name" value="Mediator_Med31"/>
</dbReference>
<dbReference type="EMBL" id="JAQQPM010000009">
    <property type="protein sequence ID" value="KAK2075364.1"/>
    <property type="molecule type" value="Genomic_DNA"/>
</dbReference>
<comment type="subcellular location">
    <subcellularLocation>
        <location evidence="1 10">Nucleus</location>
    </subcellularLocation>
</comment>
<evidence type="ECO:0000313" key="12">
    <source>
        <dbReference type="EMBL" id="KAK2075364.1"/>
    </source>
</evidence>
<dbReference type="GO" id="GO:0003712">
    <property type="term" value="F:transcription coregulator activity"/>
    <property type="evidence" value="ECO:0007669"/>
    <property type="project" value="InterPro"/>
</dbReference>
<dbReference type="GO" id="GO:0016592">
    <property type="term" value="C:mediator complex"/>
    <property type="evidence" value="ECO:0007669"/>
    <property type="project" value="InterPro"/>
</dbReference>
<sequence>MAAPQTSQQSAALPGDEQQVAGHSRFEIELEFVQALGNPSYLNHLAAQKFLANPEFVAYLAYLQYWSRPPYIKYLAFPAPTLKALQLLQQERFRRDIISPDLVSALATEWARASVEWHREG</sequence>
<evidence type="ECO:0000256" key="1">
    <source>
        <dbReference type="ARBA" id="ARBA00004123"/>
    </source>
</evidence>
<dbReference type="Proteomes" id="UP001217918">
    <property type="component" value="Unassembled WGS sequence"/>
</dbReference>
<evidence type="ECO:0000313" key="13">
    <source>
        <dbReference type="Proteomes" id="UP001217918"/>
    </source>
</evidence>
<evidence type="ECO:0000256" key="6">
    <source>
        <dbReference type="ARBA" id="ARBA00023159"/>
    </source>
</evidence>
<evidence type="ECO:0000256" key="7">
    <source>
        <dbReference type="ARBA" id="ARBA00023163"/>
    </source>
</evidence>
<organism evidence="12 13">
    <name type="scientific">Phyllachora maydis</name>
    <dbReference type="NCBI Taxonomy" id="1825666"/>
    <lineage>
        <taxon>Eukaryota</taxon>
        <taxon>Fungi</taxon>
        <taxon>Dikarya</taxon>
        <taxon>Ascomycota</taxon>
        <taxon>Pezizomycotina</taxon>
        <taxon>Sordariomycetes</taxon>
        <taxon>Sordariomycetidae</taxon>
        <taxon>Phyllachorales</taxon>
        <taxon>Phyllachoraceae</taxon>
        <taxon>Phyllachora</taxon>
    </lineage>
</organism>
<keyword evidence="7 10" id="KW-0804">Transcription</keyword>
<dbReference type="AlphaFoldDB" id="A0AAD9ICR0"/>
<evidence type="ECO:0000256" key="11">
    <source>
        <dbReference type="SAM" id="MobiDB-lite"/>
    </source>
</evidence>
<comment type="function">
    <text evidence="9 10">Component of the Mediator complex, a coactivator involved in the regulated transcription of nearly all RNA polymerase II-dependent genes. Mediator functions as a bridge to convey information from gene-specific regulatory proteins to the basal RNA polymerase II transcription machinery. Mediator is recruited to promoters by direct interactions with regulatory proteins and serves as a scaffold for the assembly of a functional preinitiation complex with RNA polymerase II and the general transcription factors.</text>
</comment>
<proteinExistence type="inferred from homology"/>
<reference evidence="12" key="1">
    <citation type="journal article" date="2023" name="Mol. Plant Microbe Interact.">
        <title>Elucidating the Obligate Nature and Biological Capacity of an Invasive Fungal Corn Pathogen.</title>
        <authorList>
            <person name="MacCready J.S."/>
            <person name="Roggenkamp E.M."/>
            <person name="Gdanetz K."/>
            <person name="Chilvers M.I."/>
        </authorList>
    </citation>
    <scope>NUCLEOTIDE SEQUENCE</scope>
    <source>
        <strain evidence="12">PM02</strain>
    </source>
</reference>
<protein>
    <recommendedName>
        <fullName evidence="4 10">Mediator of RNA polymerase II transcription subunit 31</fullName>
    </recommendedName>
</protein>
<comment type="caution">
    <text evidence="12">The sequence shown here is derived from an EMBL/GenBank/DDBJ whole genome shotgun (WGS) entry which is preliminary data.</text>
</comment>
<dbReference type="FunFam" id="1.10.10.1340:FF:000002">
    <property type="entry name" value="Mediator of RNA polymerase II transcription subunit 31"/>
    <property type="match status" value="1"/>
</dbReference>
<comment type="subunit">
    <text evidence="3 10">Component of the Mediator complex.</text>
</comment>
<keyword evidence="6 10" id="KW-0010">Activator</keyword>
<keyword evidence="5 10" id="KW-0805">Transcription regulation</keyword>
<comment type="similarity">
    <text evidence="2 10">Belongs to the Mediator complex subunit 31 family.</text>
</comment>
<evidence type="ECO:0000256" key="2">
    <source>
        <dbReference type="ARBA" id="ARBA00006378"/>
    </source>
</evidence>
<dbReference type="Pfam" id="PF05669">
    <property type="entry name" value="Med31"/>
    <property type="match status" value="1"/>
</dbReference>
<dbReference type="GO" id="GO:0006355">
    <property type="term" value="P:regulation of DNA-templated transcription"/>
    <property type="evidence" value="ECO:0007669"/>
    <property type="project" value="InterPro"/>
</dbReference>